<gene>
    <name evidence="1" type="ORF">EBF16_11965</name>
</gene>
<name>A0A085KA07_SPHYA</name>
<dbReference type="Proteomes" id="UP000280708">
    <property type="component" value="Chromosome"/>
</dbReference>
<proteinExistence type="predicted"/>
<sequence length="69" mass="7106">MTVVADELAAVAATKTSFSDAGIAVRDLPDNGHALSIADRAEGPIQFVSRWAGILAFCAAIGAIAYPIF</sequence>
<dbReference type="EMBL" id="CP033230">
    <property type="protein sequence ID" value="AYO77529.1"/>
    <property type="molecule type" value="Genomic_DNA"/>
</dbReference>
<organism evidence="1 2">
    <name type="scientific">Sphingobium yanoikuyae</name>
    <name type="common">Sphingomonas yanoikuyae</name>
    <dbReference type="NCBI Taxonomy" id="13690"/>
    <lineage>
        <taxon>Bacteria</taxon>
        <taxon>Pseudomonadati</taxon>
        <taxon>Pseudomonadota</taxon>
        <taxon>Alphaproteobacteria</taxon>
        <taxon>Sphingomonadales</taxon>
        <taxon>Sphingomonadaceae</taxon>
        <taxon>Sphingobium</taxon>
    </lineage>
</organism>
<reference evidence="1 2" key="1">
    <citation type="submission" date="2018-10" db="EMBL/GenBank/DDBJ databases">
        <title>Characterization and genome analysis of a novel bacterium Sphingobium yanoikuyae SJTF8 capable of degrading PAHs.</title>
        <authorList>
            <person name="Yin C."/>
            <person name="Xiong W."/>
            <person name="Liang R."/>
        </authorList>
    </citation>
    <scope>NUCLEOTIDE SEQUENCE [LARGE SCALE GENOMIC DNA]</scope>
    <source>
        <strain evidence="1 2">SJTF8</strain>
    </source>
</reference>
<dbReference type="RefSeq" id="WP_037506990.1">
    <property type="nucleotide sequence ID" value="NZ_CAIGKD010000005.1"/>
</dbReference>
<evidence type="ECO:0000313" key="2">
    <source>
        <dbReference type="Proteomes" id="UP000280708"/>
    </source>
</evidence>
<accession>A0A085KA07</accession>
<dbReference type="AlphaFoldDB" id="A0A085KA07"/>
<protein>
    <submittedName>
        <fullName evidence="1">Uncharacterized protein</fullName>
    </submittedName>
</protein>
<evidence type="ECO:0000313" key="1">
    <source>
        <dbReference type="EMBL" id="AYO77529.1"/>
    </source>
</evidence>